<organism evidence="2 3">
    <name type="scientific">Microthlaspi erraticum</name>
    <dbReference type="NCBI Taxonomy" id="1685480"/>
    <lineage>
        <taxon>Eukaryota</taxon>
        <taxon>Viridiplantae</taxon>
        <taxon>Streptophyta</taxon>
        <taxon>Embryophyta</taxon>
        <taxon>Tracheophyta</taxon>
        <taxon>Spermatophyta</taxon>
        <taxon>Magnoliopsida</taxon>
        <taxon>eudicotyledons</taxon>
        <taxon>Gunneridae</taxon>
        <taxon>Pentapetalae</taxon>
        <taxon>rosids</taxon>
        <taxon>malvids</taxon>
        <taxon>Brassicales</taxon>
        <taxon>Brassicaceae</taxon>
        <taxon>Coluteocarpeae</taxon>
        <taxon>Microthlaspi</taxon>
    </lineage>
</organism>
<proteinExistence type="predicted"/>
<name>A0A6D2HYL0_9BRAS</name>
<dbReference type="GO" id="GO:0004523">
    <property type="term" value="F:RNA-DNA hybrid ribonuclease activity"/>
    <property type="evidence" value="ECO:0007669"/>
    <property type="project" value="InterPro"/>
</dbReference>
<dbReference type="Pfam" id="PF13456">
    <property type="entry name" value="RVT_3"/>
    <property type="match status" value="1"/>
</dbReference>
<dbReference type="OrthoDB" id="1752183at2759"/>
<dbReference type="Proteomes" id="UP000467841">
    <property type="component" value="Unassembled WGS sequence"/>
</dbReference>
<dbReference type="AlphaFoldDB" id="A0A6D2HYL0"/>
<evidence type="ECO:0000313" key="3">
    <source>
        <dbReference type="Proteomes" id="UP000467841"/>
    </source>
</evidence>
<dbReference type="InterPro" id="IPR002156">
    <property type="entry name" value="RNaseH_domain"/>
</dbReference>
<gene>
    <name evidence="2" type="ORF">MERR_LOCUS6961</name>
</gene>
<dbReference type="PANTHER" id="PTHR47723">
    <property type="entry name" value="OS05G0353850 PROTEIN"/>
    <property type="match status" value="1"/>
</dbReference>
<evidence type="ECO:0000313" key="2">
    <source>
        <dbReference type="EMBL" id="CAA7019726.1"/>
    </source>
</evidence>
<accession>A0A6D2HYL0</accession>
<dbReference type="InterPro" id="IPR026960">
    <property type="entry name" value="RVT-Znf"/>
</dbReference>
<dbReference type="InterPro" id="IPR044730">
    <property type="entry name" value="RNase_H-like_dom_plant"/>
</dbReference>
<dbReference type="CDD" id="cd06222">
    <property type="entry name" value="RNase_H_like"/>
    <property type="match status" value="1"/>
</dbReference>
<keyword evidence="3" id="KW-1185">Reference proteome</keyword>
<dbReference type="InterPro" id="IPR053151">
    <property type="entry name" value="RNase_H-like"/>
</dbReference>
<dbReference type="EMBL" id="CACVBM020000477">
    <property type="protein sequence ID" value="CAA7019726.1"/>
    <property type="molecule type" value="Genomic_DNA"/>
</dbReference>
<sequence>MGSYFERVWRVAAPERVCLFLWLVSHQVIMTNVERKRRHLSDSDVCSVCKGDFKTIMHVLRDFPAMAGIWERIVPAGMRHLFFSQSLLEWLYDNLQEGVIITDVPWSTTFAMAVWWGWKWRCGNVFGDNRLCRDRVKFVRELAAEVWRAYQTVSLKSGPRARVVRDIGWQAPSAGCFKLNTDGASHGNPGLATAGGVIRDGDGKWCGGFALNIGRCTAPLAELWGVYYGLVIAWERKFSLLEFEVDSELVVGFLKRGINTSHLLSFLVRLCHGYLEKDWSVRITHVFREANRLADSLANHAFSLPLGFHLFEHVPPLLESLRWEDEIAVTSLRLVSL</sequence>
<feature type="domain" description="RNase H type-1" evidence="1">
    <location>
        <begin position="173"/>
        <end position="303"/>
    </location>
</feature>
<evidence type="ECO:0000259" key="1">
    <source>
        <dbReference type="PROSITE" id="PS50879"/>
    </source>
</evidence>
<dbReference type="InterPro" id="IPR036397">
    <property type="entry name" value="RNaseH_sf"/>
</dbReference>
<dbReference type="GO" id="GO:0003676">
    <property type="term" value="F:nucleic acid binding"/>
    <property type="evidence" value="ECO:0007669"/>
    <property type="project" value="InterPro"/>
</dbReference>
<dbReference type="InterPro" id="IPR012337">
    <property type="entry name" value="RNaseH-like_sf"/>
</dbReference>
<dbReference type="SUPFAM" id="SSF53098">
    <property type="entry name" value="Ribonuclease H-like"/>
    <property type="match status" value="1"/>
</dbReference>
<dbReference type="Gene3D" id="3.30.420.10">
    <property type="entry name" value="Ribonuclease H-like superfamily/Ribonuclease H"/>
    <property type="match status" value="1"/>
</dbReference>
<comment type="caution">
    <text evidence="2">The sequence shown here is derived from an EMBL/GenBank/DDBJ whole genome shotgun (WGS) entry which is preliminary data.</text>
</comment>
<protein>
    <recommendedName>
        <fullName evidence="1">RNase H type-1 domain-containing protein</fullName>
    </recommendedName>
</protein>
<dbReference type="Pfam" id="PF13966">
    <property type="entry name" value="zf-RVT"/>
    <property type="match status" value="1"/>
</dbReference>
<reference evidence="2" key="1">
    <citation type="submission" date="2020-01" db="EMBL/GenBank/DDBJ databases">
        <authorList>
            <person name="Mishra B."/>
        </authorList>
    </citation>
    <scope>NUCLEOTIDE SEQUENCE [LARGE SCALE GENOMIC DNA]</scope>
</reference>
<dbReference type="PANTHER" id="PTHR47723:SF13">
    <property type="entry name" value="PUTATIVE-RELATED"/>
    <property type="match status" value="1"/>
</dbReference>
<dbReference type="PROSITE" id="PS50879">
    <property type="entry name" value="RNASE_H_1"/>
    <property type="match status" value="1"/>
</dbReference>